<dbReference type="AlphaFoldDB" id="A0A1W1D648"/>
<dbReference type="EMBL" id="FPHQ01000044">
    <property type="protein sequence ID" value="SFV76103.1"/>
    <property type="molecule type" value="Genomic_DNA"/>
</dbReference>
<proteinExistence type="predicted"/>
<evidence type="ECO:0000313" key="1">
    <source>
        <dbReference type="EMBL" id="SFV76103.1"/>
    </source>
</evidence>
<gene>
    <name evidence="1" type="ORF">MNB_SUP05-10-33</name>
</gene>
<protein>
    <submittedName>
        <fullName evidence="1">Uncharacterized protein</fullName>
    </submittedName>
</protein>
<reference evidence="1" key="1">
    <citation type="submission" date="2016-10" db="EMBL/GenBank/DDBJ databases">
        <authorList>
            <person name="de Groot N.N."/>
        </authorList>
    </citation>
    <scope>NUCLEOTIDE SEQUENCE</scope>
</reference>
<organism evidence="1">
    <name type="scientific">hydrothermal vent metagenome</name>
    <dbReference type="NCBI Taxonomy" id="652676"/>
    <lineage>
        <taxon>unclassified sequences</taxon>
        <taxon>metagenomes</taxon>
        <taxon>ecological metagenomes</taxon>
    </lineage>
</organism>
<accession>A0A1W1D648</accession>
<name>A0A1W1D648_9ZZZZ</name>
<sequence length="192" mass="21214">MRRMKFLAAILVISSSTVSAFWNGNNTNWSPFGVGTGYNNQAPWANNSDWNPFGTSGNWGPGNDVANLSRYGAHPQSLTKHRQNPMFRPVDTVPNFQDRVKPSNWLKETDFASTLQQADGQGKTFIVDDFAAFGLSDGYVRAKSETLGIGRILRDHALQQTNDVFGDRSTIYGKQGYALSPAASSTRKINNY</sequence>